<dbReference type="CDD" id="cd07377">
    <property type="entry name" value="WHTH_GntR"/>
    <property type="match status" value="1"/>
</dbReference>
<dbReference type="SUPFAM" id="SSF48008">
    <property type="entry name" value="GntR ligand-binding domain-like"/>
    <property type="match status" value="1"/>
</dbReference>
<dbReference type="InterPro" id="IPR000524">
    <property type="entry name" value="Tscrpt_reg_HTH_GntR"/>
</dbReference>
<dbReference type="InterPro" id="IPR036388">
    <property type="entry name" value="WH-like_DNA-bd_sf"/>
</dbReference>
<dbReference type="Gene3D" id="1.20.120.530">
    <property type="entry name" value="GntR ligand-binding domain-like"/>
    <property type="match status" value="1"/>
</dbReference>
<dbReference type="Gene3D" id="1.10.10.10">
    <property type="entry name" value="Winged helix-like DNA-binding domain superfamily/Winged helix DNA-binding domain"/>
    <property type="match status" value="1"/>
</dbReference>
<dbReference type="SMART" id="SM00345">
    <property type="entry name" value="HTH_GNTR"/>
    <property type="match status" value="1"/>
</dbReference>
<dbReference type="SUPFAM" id="SSF46785">
    <property type="entry name" value="Winged helix' DNA-binding domain"/>
    <property type="match status" value="1"/>
</dbReference>
<dbReference type="EMBL" id="LYTK01000001">
    <property type="protein sequence ID" value="OBQ71578.1"/>
    <property type="molecule type" value="Genomic_DNA"/>
</dbReference>
<evidence type="ECO:0000256" key="1">
    <source>
        <dbReference type="ARBA" id="ARBA00023015"/>
    </source>
</evidence>
<accession>A0A6M7U690</accession>
<keyword evidence="1" id="KW-0805">Transcription regulation</keyword>
<dbReference type="Pfam" id="PF07729">
    <property type="entry name" value="FCD"/>
    <property type="match status" value="1"/>
</dbReference>
<evidence type="ECO:0000313" key="4">
    <source>
        <dbReference type="EMBL" id="OBQ71578.1"/>
    </source>
</evidence>
<dbReference type="InterPro" id="IPR011711">
    <property type="entry name" value="GntR_C"/>
</dbReference>
<proteinExistence type="predicted"/>
<dbReference type="Pfam" id="PF00392">
    <property type="entry name" value="GntR"/>
    <property type="match status" value="1"/>
</dbReference>
<name>A0A6M7U690_RHILI</name>
<comment type="caution">
    <text evidence="4">The sequence shown here is derived from an EMBL/GenBank/DDBJ whole genome shotgun (WGS) entry which is preliminary data.</text>
</comment>
<protein>
    <submittedName>
        <fullName evidence="4">GntR family transcriptional regulator</fullName>
    </submittedName>
</protein>
<gene>
    <name evidence="4" type="ORF">A8145_01520</name>
</gene>
<evidence type="ECO:0000313" key="5">
    <source>
        <dbReference type="Proteomes" id="UP000093737"/>
    </source>
</evidence>
<dbReference type="AlphaFoldDB" id="A0A6M7U690"/>
<evidence type="ECO:0000256" key="2">
    <source>
        <dbReference type="ARBA" id="ARBA00023125"/>
    </source>
</evidence>
<dbReference type="InterPro" id="IPR036390">
    <property type="entry name" value="WH_DNA-bd_sf"/>
</dbReference>
<keyword evidence="2" id="KW-0238">DNA-binding</keyword>
<dbReference type="InterPro" id="IPR008920">
    <property type="entry name" value="TF_FadR/GntR_C"/>
</dbReference>
<dbReference type="SMART" id="SM00895">
    <property type="entry name" value="FCD"/>
    <property type="match status" value="1"/>
</dbReference>
<evidence type="ECO:0000256" key="3">
    <source>
        <dbReference type="ARBA" id="ARBA00023163"/>
    </source>
</evidence>
<dbReference type="RefSeq" id="WP_056564639.1">
    <property type="nucleotide sequence ID" value="NZ_CP033334.1"/>
</dbReference>
<dbReference type="PANTHER" id="PTHR43537:SF39">
    <property type="entry name" value="HTH-TYPE TRANSCRIPTIONAL REGULATOR MCBR"/>
    <property type="match status" value="1"/>
</dbReference>
<organism evidence="4 5">
    <name type="scientific">Rhizobium loti</name>
    <name type="common">Mesorhizobium loti</name>
    <dbReference type="NCBI Taxonomy" id="381"/>
    <lineage>
        <taxon>Bacteria</taxon>
        <taxon>Pseudomonadati</taxon>
        <taxon>Pseudomonadota</taxon>
        <taxon>Alphaproteobacteria</taxon>
        <taxon>Hyphomicrobiales</taxon>
        <taxon>Phyllobacteriaceae</taxon>
        <taxon>Mesorhizobium</taxon>
    </lineage>
</organism>
<dbReference type="GO" id="GO:0003677">
    <property type="term" value="F:DNA binding"/>
    <property type="evidence" value="ECO:0007669"/>
    <property type="project" value="UniProtKB-KW"/>
</dbReference>
<dbReference type="PANTHER" id="PTHR43537">
    <property type="entry name" value="TRANSCRIPTIONAL REGULATOR, GNTR FAMILY"/>
    <property type="match status" value="1"/>
</dbReference>
<keyword evidence="3" id="KW-0804">Transcription</keyword>
<dbReference type="PROSITE" id="PS50949">
    <property type="entry name" value="HTH_GNTR"/>
    <property type="match status" value="1"/>
</dbReference>
<dbReference type="GO" id="GO:0003700">
    <property type="term" value="F:DNA-binding transcription factor activity"/>
    <property type="evidence" value="ECO:0007669"/>
    <property type="project" value="InterPro"/>
</dbReference>
<dbReference type="Proteomes" id="UP000093737">
    <property type="component" value="Unassembled WGS sequence"/>
</dbReference>
<sequence>MLKLEHQTLNDRAYGALKQELISGGFSPGQTLVIRKLAETFGISTTPIREALQRLVAERLLEMQNNRSVIVPLLSVPAFEELTRIRIAVEGLAGEMAGSRIAESGLADIQATLAGMQGAIEAGDARAYLALNEAFHFAIYQHAGAPILLNMIRDLWGRVGPYLKLLMQADRYIPQSNDAHRRIVAALEQRNGPDVRAFLEEDIAVAAAILAENLRTTDRSSADRT</sequence>
<reference evidence="4 5" key="1">
    <citation type="submission" date="2016-05" db="EMBL/GenBank/DDBJ databases">
        <authorList>
            <person name="Ramsay J.P."/>
        </authorList>
    </citation>
    <scope>NUCLEOTIDE SEQUENCE [LARGE SCALE GENOMIC DNA]</scope>
    <source>
        <strain evidence="4 5">NZP2042</strain>
    </source>
</reference>